<evidence type="ECO:0000313" key="2">
    <source>
        <dbReference type="Proteomes" id="UP000799423"/>
    </source>
</evidence>
<dbReference type="Proteomes" id="UP000799423">
    <property type="component" value="Unassembled WGS sequence"/>
</dbReference>
<evidence type="ECO:0000313" key="1">
    <source>
        <dbReference type="EMBL" id="KAF2856196.1"/>
    </source>
</evidence>
<accession>A0A6A7BL09</accession>
<gene>
    <name evidence="1" type="ORF">T440DRAFT_463530</name>
</gene>
<protein>
    <submittedName>
        <fullName evidence="1">Uncharacterized protein</fullName>
    </submittedName>
</protein>
<sequence>MTNRQSSQRARILIYGSFLKAFNVPGSYLAGDAALVCELRFASRGYMFTMSQLPFIMDMIGVEL</sequence>
<keyword evidence="2" id="KW-1185">Reference proteome</keyword>
<dbReference type="Gene3D" id="3.40.640.10">
    <property type="entry name" value="Type I PLP-dependent aspartate aminotransferase-like (Major domain)"/>
    <property type="match status" value="1"/>
</dbReference>
<dbReference type="InterPro" id="IPR015424">
    <property type="entry name" value="PyrdxlP-dep_Trfase"/>
</dbReference>
<reference evidence="1" key="1">
    <citation type="submission" date="2020-01" db="EMBL/GenBank/DDBJ databases">
        <authorList>
            <consortium name="DOE Joint Genome Institute"/>
            <person name="Haridas S."/>
            <person name="Albert R."/>
            <person name="Binder M."/>
            <person name="Bloem J."/>
            <person name="Labutti K."/>
            <person name="Salamov A."/>
            <person name="Andreopoulos B."/>
            <person name="Baker S.E."/>
            <person name="Barry K."/>
            <person name="Bills G."/>
            <person name="Bluhm B.H."/>
            <person name="Cannon C."/>
            <person name="Castanera R."/>
            <person name="Culley D.E."/>
            <person name="Daum C."/>
            <person name="Ezra D."/>
            <person name="Gonzalez J.B."/>
            <person name="Henrissat B."/>
            <person name="Kuo A."/>
            <person name="Liang C."/>
            <person name="Lipzen A."/>
            <person name="Lutzoni F."/>
            <person name="Magnuson J."/>
            <person name="Mondo S."/>
            <person name="Nolan M."/>
            <person name="Ohm R."/>
            <person name="Pangilinan J."/>
            <person name="Park H.-J."/>
            <person name="Ramirez L."/>
            <person name="Alfaro M."/>
            <person name="Sun H."/>
            <person name="Tritt A."/>
            <person name="Yoshinaga Y."/>
            <person name="Zwiers L.-H."/>
            <person name="Turgeon B.G."/>
            <person name="Goodwin S.B."/>
            <person name="Spatafora J.W."/>
            <person name="Crous P.W."/>
            <person name="Grigoriev I.V."/>
        </authorList>
    </citation>
    <scope>NUCLEOTIDE SEQUENCE</scope>
    <source>
        <strain evidence="1">IPT5</strain>
    </source>
</reference>
<dbReference type="OrthoDB" id="3664706at2759"/>
<organism evidence="1 2">
    <name type="scientific">Plenodomus tracheiphilus IPT5</name>
    <dbReference type="NCBI Taxonomy" id="1408161"/>
    <lineage>
        <taxon>Eukaryota</taxon>
        <taxon>Fungi</taxon>
        <taxon>Dikarya</taxon>
        <taxon>Ascomycota</taxon>
        <taxon>Pezizomycotina</taxon>
        <taxon>Dothideomycetes</taxon>
        <taxon>Pleosporomycetidae</taxon>
        <taxon>Pleosporales</taxon>
        <taxon>Pleosporineae</taxon>
        <taxon>Leptosphaeriaceae</taxon>
        <taxon>Plenodomus</taxon>
    </lineage>
</organism>
<dbReference type="InterPro" id="IPR015421">
    <property type="entry name" value="PyrdxlP-dep_Trfase_major"/>
</dbReference>
<proteinExistence type="predicted"/>
<dbReference type="SUPFAM" id="SSF53383">
    <property type="entry name" value="PLP-dependent transferases"/>
    <property type="match status" value="1"/>
</dbReference>
<dbReference type="AlphaFoldDB" id="A0A6A7BL09"/>
<name>A0A6A7BL09_9PLEO</name>
<dbReference type="EMBL" id="MU006289">
    <property type="protein sequence ID" value="KAF2856196.1"/>
    <property type="molecule type" value="Genomic_DNA"/>
</dbReference>
<feature type="non-terminal residue" evidence="1">
    <location>
        <position position="64"/>
    </location>
</feature>